<evidence type="ECO:0000256" key="2">
    <source>
        <dbReference type="ARBA" id="ARBA00005752"/>
    </source>
</evidence>
<dbReference type="PANTHER" id="PTHR43284">
    <property type="entry name" value="ASPARAGINE SYNTHETASE (GLUTAMINE-HYDROLYZING)"/>
    <property type="match status" value="1"/>
</dbReference>
<organism evidence="11 12">
    <name type="scientific">Halobacillus litoralis</name>
    <dbReference type="NCBI Taxonomy" id="45668"/>
    <lineage>
        <taxon>Bacteria</taxon>
        <taxon>Bacillati</taxon>
        <taxon>Bacillota</taxon>
        <taxon>Bacilli</taxon>
        <taxon>Bacillales</taxon>
        <taxon>Bacillaceae</taxon>
        <taxon>Halobacillus</taxon>
    </lineage>
</organism>
<dbReference type="InterPro" id="IPR051786">
    <property type="entry name" value="ASN_synthetase/amidase"/>
</dbReference>
<evidence type="ECO:0000256" key="5">
    <source>
        <dbReference type="ARBA" id="ARBA00022840"/>
    </source>
</evidence>
<protein>
    <recommendedName>
        <fullName evidence="3">asparagine synthase (glutamine-hydrolyzing)</fullName>
        <ecNumber evidence="3">6.3.5.4</ecNumber>
    </recommendedName>
</protein>
<comment type="similarity">
    <text evidence="2">Belongs to the asparagine synthetase family.</text>
</comment>
<evidence type="ECO:0000256" key="9">
    <source>
        <dbReference type="PIRSR" id="PIRSR001589-2"/>
    </source>
</evidence>
<evidence type="ECO:0000256" key="1">
    <source>
        <dbReference type="ARBA" id="ARBA00005187"/>
    </source>
</evidence>
<dbReference type="OrthoDB" id="9763290at2"/>
<dbReference type="GO" id="GO:0005524">
    <property type="term" value="F:ATP binding"/>
    <property type="evidence" value="ECO:0007669"/>
    <property type="project" value="UniProtKB-KW"/>
</dbReference>
<dbReference type="Gene3D" id="3.40.50.620">
    <property type="entry name" value="HUPs"/>
    <property type="match status" value="2"/>
</dbReference>
<reference evidence="11 12" key="1">
    <citation type="submission" date="2019-11" db="EMBL/GenBank/DDBJ databases">
        <title>Genome sequences of 17 halophilic strains isolated from different environments.</title>
        <authorList>
            <person name="Furrow R.E."/>
        </authorList>
    </citation>
    <scope>NUCLEOTIDE SEQUENCE [LARGE SCALE GENOMIC DNA]</scope>
    <source>
        <strain evidence="11 12">SL-4</strain>
    </source>
</reference>
<dbReference type="Proteomes" id="UP000450457">
    <property type="component" value="Unassembled WGS sequence"/>
</dbReference>
<dbReference type="Pfam" id="PF00733">
    <property type="entry name" value="Asn_synthase"/>
    <property type="match status" value="1"/>
</dbReference>
<evidence type="ECO:0000256" key="6">
    <source>
        <dbReference type="ARBA" id="ARBA00022888"/>
    </source>
</evidence>
<dbReference type="PIRSF" id="PIRSF001589">
    <property type="entry name" value="Asn_synthetase_glu-h"/>
    <property type="match status" value="1"/>
</dbReference>
<feature type="binding site" evidence="9">
    <location>
        <position position="78"/>
    </location>
    <ligand>
        <name>L-glutamine</name>
        <dbReference type="ChEBI" id="CHEBI:58359"/>
    </ligand>
</feature>
<dbReference type="AlphaFoldDB" id="A0A845F8D8"/>
<evidence type="ECO:0000259" key="10">
    <source>
        <dbReference type="PROSITE" id="PS51278"/>
    </source>
</evidence>
<sequence length="625" mass="72569">MMNSFENYPADDIGVWRNTNVLLGVHAQWITPESINEPLPYYDSERQLTITADAIIDNRKELFDQLQIAKKKREYIPDSQLILMAYRKWGEESPKYLVGEFAYMIWDERNNKLFGARDFSGSRTLYYYKDHSIFSFSTTIQSLLTLPLVEKKLDERWLAEYLAIPGMNEAVDMSITPFYEIYQLPPSHMVSVSKNKVKTTRYCTITPRRIINYKSDQDYIEAFQSIFGRAVNDRLRTHKNIGAHLSGGLDSGAVASFASHSLKKKSSKLYTFSHVPPKDFEDWTPTNRVADERPYIQSTVKHLGNVSDYYLDFGSVSPLDEIDEWLDIMEMPYKFFGTSNWIKGIYEEAHSRDIGILLNGGRGNLSISWGATINYYASLLRKIKLFKLLSELDAYSKITHGNRMRLLPLLSRMAFPTINKLLHSDQVYNFPELISPELAKRTNVYHSLNKHGIKTTKSKYNLTDIKVRNQHFKEMFSWNATGTLGTKLSLRHSLWKRDPTNDLRVIEFCLSLPEDQYVKNGMDRALIRNGTKEYLPDKVRLNNRVRGAQGVEFIHRMKPYWNSFLEEVETISRDSLSPSFFNILQLDASLLSIRNQGPNPELALDPDFWILMRSIISYRFIKKFN</sequence>
<dbReference type="InterPro" id="IPR033738">
    <property type="entry name" value="AsnB_N"/>
</dbReference>
<comment type="caution">
    <text evidence="11">The sequence shown here is derived from an EMBL/GenBank/DDBJ whole genome shotgun (WGS) entry which is preliminary data.</text>
</comment>
<dbReference type="Gene3D" id="3.60.20.10">
    <property type="entry name" value="Glutamine Phosphoribosylpyrophosphate, subunit 1, domain 1"/>
    <property type="match status" value="1"/>
</dbReference>
<evidence type="ECO:0000256" key="4">
    <source>
        <dbReference type="ARBA" id="ARBA00022741"/>
    </source>
</evidence>
<evidence type="ECO:0000313" key="11">
    <source>
        <dbReference type="EMBL" id="MYL69917.1"/>
    </source>
</evidence>
<proteinExistence type="inferred from homology"/>
<dbReference type="InterPro" id="IPR017932">
    <property type="entry name" value="GATase_2_dom"/>
</dbReference>
<dbReference type="GO" id="GO:0006529">
    <property type="term" value="P:asparagine biosynthetic process"/>
    <property type="evidence" value="ECO:0007669"/>
    <property type="project" value="UniProtKB-KW"/>
</dbReference>
<comment type="catalytic activity">
    <reaction evidence="8">
        <text>L-aspartate + L-glutamine + ATP + H2O = L-asparagine + L-glutamate + AMP + diphosphate + H(+)</text>
        <dbReference type="Rhea" id="RHEA:12228"/>
        <dbReference type="ChEBI" id="CHEBI:15377"/>
        <dbReference type="ChEBI" id="CHEBI:15378"/>
        <dbReference type="ChEBI" id="CHEBI:29985"/>
        <dbReference type="ChEBI" id="CHEBI:29991"/>
        <dbReference type="ChEBI" id="CHEBI:30616"/>
        <dbReference type="ChEBI" id="CHEBI:33019"/>
        <dbReference type="ChEBI" id="CHEBI:58048"/>
        <dbReference type="ChEBI" id="CHEBI:58359"/>
        <dbReference type="ChEBI" id="CHEBI:456215"/>
        <dbReference type="EC" id="6.3.5.4"/>
    </reaction>
</comment>
<name>A0A845F8D8_9BACI</name>
<keyword evidence="7" id="KW-0315">Glutamine amidotransferase</keyword>
<dbReference type="InterPro" id="IPR001962">
    <property type="entry name" value="Asn_synthase"/>
</dbReference>
<dbReference type="SUPFAM" id="SSF52402">
    <property type="entry name" value="Adenine nucleotide alpha hydrolases-like"/>
    <property type="match status" value="1"/>
</dbReference>
<dbReference type="GO" id="GO:0004066">
    <property type="term" value="F:asparagine synthase (glutamine-hydrolyzing) activity"/>
    <property type="evidence" value="ECO:0007669"/>
    <property type="project" value="UniProtKB-EC"/>
</dbReference>
<dbReference type="PROSITE" id="PS51278">
    <property type="entry name" value="GATASE_TYPE_2"/>
    <property type="match status" value="1"/>
</dbReference>
<dbReference type="CDD" id="cd00712">
    <property type="entry name" value="AsnB"/>
    <property type="match status" value="1"/>
</dbReference>
<dbReference type="InterPro" id="IPR006426">
    <property type="entry name" value="Asn_synth_AEB"/>
</dbReference>
<keyword evidence="6" id="KW-0061">Asparagine biosynthesis</keyword>
<evidence type="ECO:0000256" key="7">
    <source>
        <dbReference type="ARBA" id="ARBA00022962"/>
    </source>
</evidence>
<evidence type="ECO:0000256" key="3">
    <source>
        <dbReference type="ARBA" id="ARBA00012737"/>
    </source>
</evidence>
<dbReference type="SUPFAM" id="SSF56235">
    <property type="entry name" value="N-terminal nucleophile aminohydrolases (Ntn hydrolases)"/>
    <property type="match status" value="1"/>
</dbReference>
<comment type="pathway">
    <text evidence="1">Amino-acid biosynthesis; L-asparagine biosynthesis; L-asparagine from L-aspartate (L-Gln route): step 1/1.</text>
</comment>
<feature type="domain" description="Glutamine amidotransferase type-2" evidence="10">
    <location>
        <begin position="1"/>
        <end position="195"/>
    </location>
</feature>
<accession>A0A845F8D8</accession>
<keyword evidence="5 9" id="KW-0067">ATP-binding</keyword>
<gene>
    <name evidence="11" type="ORF">GLW00_03595</name>
</gene>
<keyword evidence="4 9" id="KW-0547">Nucleotide-binding</keyword>
<dbReference type="EMBL" id="WMFA01000001">
    <property type="protein sequence ID" value="MYL69917.1"/>
    <property type="molecule type" value="Genomic_DNA"/>
</dbReference>
<dbReference type="InterPro" id="IPR014729">
    <property type="entry name" value="Rossmann-like_a/b/a_fold"/>
</dbReference>
<evidence type="ECO:0000256" key="8">
    <source>
        <dbReference type="ARBA" id="ARBA00048741"/>
    </source>
</evidence>
<dbReference type="PANTHER" id="PTHR43284:SF1">
    <property type="entry name" value="ASPARAGINE SYNTHETASE"/>
    <property type="match status" value="1"/>
</dbReference>
<dbReference type="Pfam" id="PF13537">
    <property type="entry name" value="GATase_7"/>
    <property type="match status" value="1"/>
</dbReference>
<feature type="binding site" evidence="9">
    <location>
        <position position="275"/>
    </location>
    <ligand>
        <name>ATP</name>
        <dbReference type="ChEBI" id="CHEBI:30616"/>
    </ligand>
</feature>
<dbReference type="EC" id="6.3.5.4" evidence="3"/>
<keyword evidence="6" id="KW-0028">Amino-acid biosynthesis</keyword>
<evidence type="ECO:0000313" key="12">
    <source>
        <dbReference type="Proteomes" id="UP000450457"/>
    </source>
</evidence>
<dbReference type="InterPro" id="IPR029055">
    <property type="entry name" value="Ntn_hydrolases_N"/>
</dbReference>